<dbReference type="EMBL" id="FJ434455">
    <property type="protein sequence ID" value="ACJ66888.1"/>
    <property type="molecule type" value="Genomic_DNA"/>
</dbReference>
<proteinExistence type="predicted"/>
<feature type="transmembrane region" description="Helical" evidence="1">
    <location>
        <begin position="12"/>
        <end position="35"/>
    </location>
</feature>
<sequence>MDQLVSSLTSTLAWIQKPAIIGACIMFAISGYFFMAMGQNGTRIGKVMLVSTLIGLILIIGANALVTSFQGNIKF</sequence>
<keyword evidence="1" id="KW-0472">Membrane</keyword>
<organism evidence="2">
    <name type="scientific">Bacillus subtilis</name>
    <dbReference type="NCBI Taxonomy" id="1423"/>
    <lineage>
        <taxon>Bacteria</taxon>
        <taxon>Bacillati</taxon>
        <taxon>Bacillota</taxon>
        <taxon>Bacilli</taxon>
        <taxon>Bacillales</taxon>
        <taxon>Bacillaceae</taxon>
        <taxon>Bacillus</taxon>
    </lineage>
</organism>
<reference evidence="2" key="1">
    <citation type="submission" date="2008-10" db="EMBL/GenBank/DDBJ databases">
        <title>Identification of conjugative transfer genes on the p19 plasmid from the Bacillus subtilis soil strain 19.</title>
        <authorList>
            <person name="Poluektova E."/>
            <person name="Gagarina E."/>
            <person name="Shilovski I."/>
            <person name="Nezametdinova V."/>
            <person name="Prozorov A."/>
            <person name="Rodionova S."/>
        </authorList>
    </citation>
    <scope>NUCLEOTIDE SEQUENCE</scope>
    <source>
        <strain evidence="2">19</strain>
        <plasmid evidence="2">p19</plasmid>
    </source>
</reference>
<keyword evidence="1" id="KW-0812">Transmembrane</keyword>
<keyword evidence="2" id="KW-0614">Plasmid</keyword>
<protein>
    <recommendedName>
        <fullName evidence="3">TrbC/VirB2 family protein</fullName>
    </recommendedName>
</protein>
<dbReference type="RefSeq" id="WP_041334414.1">
    <property type="nucleotide sequence ID" value="NZ_JARSRH010000031.1"/>
</dbReference>
<accession>B7U585</accession>
<dbReference type="AlphaFoldDB" id="B7U585"/>
<evidence type="ECO:0008006" key="3">
    <source>
        <dbReference type="Google" id="ProtNLM"/>
    </source>
</evidence>
<geneLocation type="plasmid" evidence="2">
    <name>p19</name>
</geneLocation>
<feature type="transmembrane region" description="Helical" evidence="1">
    <location>
        <begin position="47"/>
        <end position="66"/>
    </location>
</feature>
<name>B7U585_BACIU</name>
<evidence type="ECO:0000256" key="1">
    <source>
        <dbReference type="SAM" id="Phobius"/>
    </source>
</evidence>
<evidence type="ECO:0000313" key="2">
    <source>
        <dbReference type="EMBL" id="ACJ66888.1"/>
    </source>
</evidence>
<gene>
    <name evidence="2" type="ORF">Bsb_03</name>
</gene>
<keyword evidence="1" id="KW-1133">Transmembrane helix</keyword>